<organism evidence="1 2">
    <name type="scientific">Synechococcus phage ACG-2014j</name>
    <dbReference type="NCBI Taxonomy" id="1493514"/>
    <lineage>
        <taxon>Viruses</taxon>
        <taxon>Duplodnaviria</taxon>
        <taxon>Heunggongvirae</taxon>
        <taxon>Uroviricota</taxon>
        <taxon>Caudoviricetes</taxon>
        <taxon>Pantevenvirales</taxon>
        <taxon>Kyanoviridae</taxon>
        <taxon>Potamoivirus</taxon>
        <taxon>Potamoivirus tusconj</taxon>
    </lineage>
</organism>
<evidence type="ECO:0000313" key="1">
    <source>
        <dbReference type="EMBL" id="AIX23925.1"/>
    </source>
</evidence>
<accession>A0A0E3FCG8</accession>
<dbReference type="EMBL" id="KJ019069">
    <property type="protein sequence ID" value="AIX23925.1"/>
    <property type="molecule type" value="Genomic_DNA"/>
</dbReference>
<dbReference type="RefSeq" id="YP_009134012.1">
    <property type="nucleotide sequence ID" value="NC_026926.1"/>
</dbReference>
<proteinExistence type="predicted"/>
<dbReference type="GeneID" id="24171208"/>
<reference evidence="1 2" key="1">
    <citation type="submission" date="2013-12" db="EMBL/GenBank/DDBJ databases">
        <title>Ecological redundancy of diverse viral populations within a natural community.</title>
        <authorList>
            <person name="Gregory A.C."/>
            <person name="LaButti K."/>
            <person name="Copeland A."/>
            <person name="Woyke T."/>
            <person name="Sullivan M.B."/>
        </authorList>
    </citation>
    <scope>NUCLEOTIDE SEQUENCE [LARGE SCALE GENOMIC DNA]</scope>
    <source>
        <strain evidence="1">Syn7803US103</strain>
    </source>
</reference>
<dbReference type="KEGG" id="vg:24171208"/>
<protein>
    <submittedName>
        <fullName evidence="1">Virion structural protein</fullName>
    </submittedName>
</protein>
<dbReference type="Proteomes" id="UP000033008">
    <property type="component" value="Segment"/>
</dbReference>
<dbReference type="OrthoDB" id="10330at10239"/>
<name>A0A0E3FCG8_9CAUD</name>
<sequence length="295" mass="32253">MANYTYERSKYGGCVGSILVHTTPAISSSNDPTTAQFKDNIPAGYLKCDGSVLLAKDFLALSRVLGVGDQCRFKREISQVRNADPSISDLGQFQLPDLGSKVIIGGRGTGAYNNDFVDREDLNAAATNRVGPQIEVISNFGSQISANYVGSARVTASGTLNMLGNPRYRLDRNTSETELNIENFQGHLHRANQTYLNYSTSHQVGGEGGKDNALRLGNSGAGNQTDFTFESGRESIHDHRIEKPIAYTSNFTYSYPQKDIDMSGVLATVDIDVSNDEKLDQLVTPFILVEYIIKF</sequence>
<evidence type="ECO:0000313" key="2">
    <source>
        <dbReference type="Proteomes" id="UP000033008"/>
    </source>
</evidence>
<gene>
    <name evidence="1" type="ORF">Syn7803US103_30</name>
</gene>